<keyword evidence="7" id="KW-1185">Reference proteome</keyword>
<keyword evidence="3 4" id="KW-0808">Transferase</keyword>
<dbReference type="PANTHER" id="PTHR42832">
    <property type="entry name" value="AMINO ACID AMINOTRANSFERASE"/>
    <property type="match status" value="1"/>
</dbReference>
<dbReference type="GO" id="GO:0030170">
    <property type="term" value="F:pyridoxal phosphate binding"/>
    <property type="evidence" value="ECO:0007669"/>
    <property type="project" value="InterPro"/>
</dbReference>
<dbReference type="Gene3D" id="3.90.1150.10">
    <property type="entry name" value="Aspartate Aminotransferase, domain 1"/>
    <property type="match status" value="1"/>
</dbReference>
<dbReference type="InterPro" id="IPR050881">
    <property type="entry name" value="LL-DAP_aminotransferase"/>
</dbReference>
<keyword evidence="2 4" id="KW-0032">Aminotransferase</keyword>
<dbReference type="SUPFAM" id="SSF53383">
    <property type="entry name" value="PLP-dependent transferases"/>
    <property type="match status" value="1"/>
</dbReference>
<comment type="cofactor">
    <cofactor evidence="1 4">
        <name>pyridoxal 5'-phosphate</name>
        <dbReference type="ChEBI" id="CHEBI:597326"/>
    </cofactor>
</comment>
<protein>
    <recommendedName>
        <fullName evidence="4">Aminotransferase</fullName>
        <ecNumber evidence="4">2.6.1.-</ecNumber>
    </recommendedName>
</protein>
<dbReference type="InterPro" id="IPR004838">
    <property type="entry name" value="NHTrfase_class1_PyrdxlP-BS"/>
</dbReference>
<dbReference type="CDD" id="cd00609">
    <property type="entry name" value="AAT_like"/>
    <property type="match status" value="1"/>
</dbReference>
<evidence type="ECO:0000313" key="7">
    <source>
        <dbReference type="Proteomes" id="UP001185092"/>
    </source>
</evidence>
<evidence type="ECO:0000256" key="1">
    <source>
        <dbReference type="ARBA" id="ARBA00001933"/>
    </source>
</evidence>
<dbReference type="RefSeq" id="WP_309939546.1">
    <property type="nucleotide sequence ID" value="NZ_AP025305.1"/>
</dbReference>
<organism evidence="6 7">
    <name type="scientific">Aureibacter tunicatorum</name>
    <dbReference type="NCBI Taxonomy" id="866807"/>
    <lineage>
        <taxon>Bacteria</taxon>
        <taxon>Pseudomonadati</taxon>
        <taxon>Bacteroidota</taxon>
        <taxon>Cytophagia</taxon>
        <taxon>Cytophagales</taxon>
        <taxon>Persicobacteraceae</taxon>
        <taxon>Aureibacter</taxon>
    </lineage>
</organism>
<proteinExistence type="inferred from homology"/>
<dbReference type="GO" id="GO:0008483">
    <property type="term" value="F:transaminase activity"/>
    <property type="evidence" value="ECO:0007669"/>
    <property type="project" value="UniProtKB-KW"/>
</dbReference>
<evidence type="ECO:0000256" key="3">
    <source>
        <dbReference type="ARBA" id="ARBA00022679"/>
    </source>
</evidence>
<reference evidence="6" key="1">
    <citation type="submission" date="2023-07" db="EMBL/GenBank/DDBJ databases">
        <title>Genomic Encyclopedia of Type Strains, Phase IV (KMG-IV): sequencing the most valuable type-strain genomes for metagenomic binning, comparative biology and taxonomic classification.</title>
        <authorList>
            <person name="Goeker M."/>
        </authorList>
    </citation>
    <scope>NUCLEOTIDE SEQUENCE</scope>
    <source>
        <strain evidence="6">DSM 26174</strain>
    </source>
</reference>
<dbReference type="AlphaFoldDB" id="A0AAE3XL02"/>
<dbReference type="InterPro" id="IPR015421">
    <property type="entry name" value="PyrdxlP-dep_Trfase_major"/>
</dbReference>
<gene>
    <name evidence="6" type="ORF">HNQ88_002829</name>
</gene>
<comment type="caution">
    <text evidence="6">The sequence shown here is derived from an EMBL/GenBank/DDBJ whole genome shotgun (WGS) entry which is preliminary data.</text>
</comment>
<dbReference type="EC" id="2.6.1.-" evidence="4"/>
<evidence type="ECO:0000256" key="4">
    <source>
        <dbReference type="RuleBase" id="RU000481"/>
    </source>
</evidence>
<dbReference type="InterPro" id="IPR015422">
    <property type="entry name" value="PyrdxlP-dep_Trfase_small"/>
</dbReference>
<dbReference type="InterPro" id="IPR004839">
    <property type="entry name" value="Aminotransferase_I/II_large"/>
</dbReference>
<evidence type="ECO:0000256" key="2">
    <source>
        <dbReference type="ARBA" id="ARBA00022576"/>
    </source>
</evidence>
<dbReference type="EMBL" id="JAVDQD010000003">
    <property type="protein sequence ID" value="MDR6239781.1"/>
    <property type="molecule type" value="Genomic_DNA"/>
</dbReference>
<comment type="similarity">
    <text evidence="4">Belongs to the class-I pyridoxal-phosphate-dependent aminotransferase family.</text>
</comment>
<sequence>MIIETAHRLRTLKEYYFSKKLREVKALMLEGKPVINIGIGSPDLPPSQNTIKALVETANSAHSHGYQSYKGIDDLRNEMANWYDKTYNVEINPEEEILPLLGSKEGITHISLAFLNPGDKVLVPELAYPAYQSVAEMIGAQVIRYPLIEDEWTPDWENMKKLDLQGVKMMWVNYPNMPTGEPASKELFDEIIDFALENKILVCHDNPYSLILNTSKPISILSSPRAKECAIELSSLSKSHNMAGWRVGWISGSKDYIDAILKVKSNVDSGMFLGTQKAAIAALQESEEWHDERNKEYSERKSLVFDILNKLECEFDQSQTGMFIWAKVNSKVMDVEHLVDYLLYEYNVFLTPGFIFGDKGKRYIRISLCTNQEKLQEVNQRIESLELEKINQFELHK</sequence>
<accession>A0AAE3XL02</accession>
<name>A0AAE3XL02_9BACT</name>
<dbReference type="InterPro" id="IPR015424">
    <property type="entry name" value="PyrdxlP-dep_Trfase"/>
</dbReference>
<feature type="domain" description="Aminotransferase class I/classII large" evidence="5">
    <location>
        <begin position="33"/>
        <end position="382"/>
    </location>
</feature>
<dbReference type="Pfam" id="PF00155">
    <property type="entry name" value="Aminotran_1_2"/>
    <property type="match status" value="1"/>
</dbReference>
<evidence type="ECO:0000259" key="5">
    <source>
        <dbReference type="Pfam" id="PF00155"/>
    </source>
</evidence>
<dbReference type="Proteomes" id="UP001185092">
    <property type="component" value="Unassembled WGS sequence"/>
</dbReference>
<evidence type="ECO:0000313" key="6">
    <source>
        <dbReference type="EMBL" id="MDR6239781.1"/>
    </source>
</evidence>
<dbReference type="PANTHER" id="PTHR42832:SF3">
    <property type="entry name" value="L-GLUTAMINE--4-(METHYLSULFANYL)-2-OXOBUTANOATE AMINOTRANSFERASE"/>
    <property type="match status" value="1"/>
</dbReference>
<dbReference type="Gene3D" id="3.40.640.10">
    <property type="entry name" value="Type I PLP-dependent aspartate aminotransferase-like (Major domain)"/>
    <property type="match status" value="1"/>
</dbReference>
<dbReference type="PROSITE" id="PS00105">
    <property type="entry name" value="AA_TRANSFER_CLASS_1"/>
    <property type="match status" value="1"/>
</dbReference>